<protein>
    <submittedName>
        <fullName evidence="1">Uncharacterized protein</fullName>
    </submittedName>
</protein>
<name>A0A0A9H9G9_ARUDO</name>
<reference evidence="1" key="1">
    <citation type="submission" date="2014-09" db="EMBL/GenBank/DDBJ databases">
        <authorList>
            <person name="Magalhaes I.L.F."/>
            <person name="Oliveira U."/>
            <person name="Santos F.R."/>
            <person name="Vidigal T.H.D.A."/>
            <person name="Brescovit A.D."/>
            <person name="Santos A.J."/>
        </authorList>
    </citation>
    <scope>NUCLEOTIDE SEQUENCE</scope>
    <source>
        <tissue evidence="1">Shoot tissue taken approximately 20 cm above the soil surface</tissue>
    </source>
</reference>
<reference evidence="1" key="2">
    <citation type="journal article" date="2015" name="Data Brief">
        <title>Shoot transcriptome of the giant reed, Arundo donax.</title>
        <authorList>
            <person name="Barrero R.A."/>
            <person name="Guerrero F.D."/>
            <person name="Moolhuijzen P."/>
            <person name="Goolsby J.A."/>
            <person name="Tidwell J."/>
            <person name="Bellgard S.E."/>
            <person name="Bellgard M.I."/>
        </authorList>
    </citation>
    <scope>NUCLEOTIDE SEQUENCE</scope>
    <source>
        <tissue evidence="1">Shoot tissue taken approximately 20 cm above the soil surface</tissue>
    </source>
</reference>
<dbReference type="AlphaFoldDB" id="A0A0A9H9G9"/>
<organism evidence="1">
    <name type="scientific">Arundo donax</name>
    <name type="common">Giant reed</name>
    <name type="synonym">Donax arundinaceus</name>
    <dbReference type="NCBI Taxonomy" id="35708"/>
    <lineage>
        <taxon>Eukaryota</taxon>
        <taxon>Viridiplantae</taxon>
        <taxon>Streptophyta</taxon>
        <taxon>Embryophyta</taxon>
        <taxon>Tracheophyta</taxon>
        <taxon>Spermatophyta</taxon>
        <taxon>Magnoliopsida</taxon>
        <taxon>Liliopsida</taxon>
        <taxon>Poales</taxon>
        <taxon>Poaceae</taxon>
        <taxon>PACMAD clade</taxon>
        <taxon>Arundinoideae</taxon>
        <taxon>Arundineae</taxon>
        <taxon>Arundo</taxon>
    </lineage>
</organism>
<sequence length="79" mass="9552">MSSKHQEIWNITSALENHKFEITDWDLDAGIYIEYYLLRTRCKKKVPWIIRIHLRRKLNEKFLWPITLFIGSVGKQFAC</sequence>
<dbReference type="EMBL" id="GBRH01168368">
    <property type="protein sequence ID" value="JAE29528.1"/>
    <property type="molecule type" value="Transcribed_RNA"/>
</dbReference>
<proteinExistence type="predicted"/>
<evidence type="ECO:0000313" key="1">
    <source>
        <dbReference type="EMBL" id="JAE29528.1"/>
    </source>
</evidence>
<accession>A0A0A9H9G9</accession>